<gene>
    <name evidence="2" type="ORF">Glove_21g184</name>
</gene>
<evidence type="ECO:0000313" key="3">
    <source>
        <dbReference type="Proteomes" id="UP000266861"/>
    </source>
</evidence>
<dbReference type="Proteomes" id="UP000266861">
    <property type="component" value="Unassembled WGS sequence"/>
</dbReference>
<dbReference type="OrthoDB" id="2448535at2759"/>
<keyword evidence="3" id="KW-1185">Reference proteome</keyword>
<organism evidence="2 3">
    <name type="scientific">Diversispora epigaea</name>
    <dbReference type="NCBI Taxonomy" id="1348612"/>
    <lineage>
        <taxon>Eukaryota</taxon>
        <taxon>Fungi</taxon>
        <taxon>Fungi incertae sedis</taxon>
        <taxon>Mucoromycota</taxon>
        <taxon>Glomeromycotina</taxon>
        <taxon>Glomeromycetes</taxon>
        <taxon>Diversisporales</taxon>
        <taxon>Diversisporaceae</taxon>
        <taxon>Diversispora</taxon>
    </lineage>
</organism>
<name>A0A397JK36_9GLOM</name>
<dbReference type="EMBL" id="PQFF01000019">
    <property type="protein sequence ID" value="RHZ88729.1"/>
    <property type="molecule type" value="Genomic_DNA"/>
</dbReference>
<proteinExistence type="predicted"/>
<protein>
    <submittedName>
        <fullName evidence="2">Uncharacterized protein</fullName>
    </submittedName>
</protein>
<evidence type="ECO:0000256" key="1">
    <source>
        <dbReference type="SAM" id="Coils"/>
    </source>
</evidence>
<dbReference type="AlphaFoldDB" id="A0A397JK36"/>
<evidence type="ECO:0000313" key="2">
    <source>
        <dbReference type="EMBL" id="RHZ88729.1"/>
    </source>
</evidence>
<reference evidence="2 3" key="1">
    <citation type="submission" date="2018-08" db="EMBL/GenBank/DDBJ databases">
        <title>Genome and evolution of the arbuscular mycorrhizal fungus Diversispora epigaea (formerly Glomus versiforme) and its bacterial endosymbionts.</title>
        <authorList>
            <person name="Sun X."/>
            <person name="Fei Z."/>
            <person name="Harrison M."/>
        </authorList>
    </citation>
    <scope>NUCLEOTIDE SEQUENCE [LARGE SCALE GENOMIC DNA]</scope>
    <source>
        <strain evidence="2 3">IT104</strain>
    </source>
</reference>
<comment type="caution">
    <text evidence="2">The sequence shown here is derived from an EMBL/GenBank/DDBJ whole genome shotgun (WGS) entry which is preliminary data.</text>
</comment>
<sequence length="1207" mass="142134">MIVNLGQAHLQRWPTSNVIVHKRPDLEQRYPVQIVKRLDAMSAYLRPKARDLRCIFADLVEKYDEIGLKPYTAKKLLQYHTYLPELANRHFSLNVYSICERHYNQAIATNQFYQHLVGSVQENKRLRFEDNPTNYIDSIADLDEAKKHLKFTQLEMSAYLRPKARDLRCIFADLVEKYDEIGLKPYTAKKLLQYHTYLPELANRHFSLNVYSICERHYNQAIATNQFYQHLVGSVQENKRLRFEDNPTNYIDSIADLDEAKKHLKFTQLESQQKSQTIADLNNQITRMQNYIKDQKNEIVELKKQLQQAQDNMIKIQSLYDEQCKNNEVLIRQWNSRFADQQKRIEAIVEIANMERVSLFDDLESLIQDSTRFSMENLVMYSPHEWFNRRNKVVVAFIETLIQNTQGTKTLGQEKLFKTMVAMIINIDNHITSSGSYYRFQKWLEELSKQEEPLPEGFLFLAFDNEQRGQKNYLDRGYNTVVYHIVTSFVAFNMESYNRIQHTDSPWAYSSLNKLQHEELFDVNPQMQEVIDKELYNYLSDILNLLSEEKLSSTNTIDSLISSTGINITNIKQCPKCHQQNIENRKKICPKCKTRLPTLTEIQKEKITEVIQNTTNNTLIFKPYSFDGKSSAPCIPRISITQQQVVDQRVNIPEIYVPDPIDINLNSISNVEKVLLHIEKITGIRDGIRKWMVVACDGVPYHHSIKLKEKFPWLVLIPGQLHEEMNMLRAFVEEIDIKRFATCQGYRTDNQLSYFKKCADHHKSWDSICNIYRVYSPSPIEGYLAWVKKQQESLYQIKYEQTFIYLQAIINYRKAIRTNNPLLKRAARRIFSSIWSARRHPIYRLIEVADEIQLMRLRPEVRDLIEKNCVISRSGIYEQHQGLDAILEEVNKTLKTLIPPVPQYHHWKIAARNCKKFLEYILTMVILSGNTTFIYLQAIINYRKAIRTNNPLLKRAARRIFSSIWSARRHPIYRLIEVADEIQLMRLRPEVRDLIEKNCVISRSGIYEQHQGLDAILEEVNKTLKTLIPPVPQYHHWKIAARNCKKFLELRNNLFKIIGYNDYQTIGPRTRPESSMECQRFRTYLRSLEFVNQSLEKYELNENLKNFTDLAKQARQKFITEVFINKHDSPLFRSIPITKQEAKAQESEENMTKSEILLRIETLLEQLGKNAQKKYSGLKSKKRSELLCILQEIKHTFNSGNEIINED</sequence>
<accession>A0A397JK36</accession>
<feature type="coiled-coil region" evidence="1">
    <location>
        <begin position="278"/>
        <end position="319"/>
    </location>
</feature>
<keyword evidence="1" id="KW-0175">Coiled coil</keyword>